<name>A0A9W5XJH0_9ACTN</name>
<keyword evidence="3" id="KW-1185">Reference proteome</keyword>
<dbReference type="SUPFAM" id="SSF54001">
    <property type="entry name" value="Cysteine proteinases"/>
    <property type="match status" value="1"/>
</dbReference>
<evidence type="ECO:0000313" key="3">
    <source>
        <dbReference type="Proteomes" id="UP000607311"/>
    </source>
</evidence>
<dbReference type="RefSeq" id="WP_093405755.1">
    <property type="nucleotide sequence ID" value="NZ_BOPD01000011.1"/>
</dbReference>
<dbReference type="Gene3D" id="3.10.620.30">
    <property type="match status" value="1"/>
</dbReference>
<accession>A0A9W5XJH0</accession>
<dbReference type="InterPro" id="IPR002931">
    <property type="entry name" value="Transglutaminase-like"/>
</dbReference>
<organism evidence="2 3">
    <name type="scientific">Micromonospora sediminimaris</name>
    <dbReference type="NCBI Taxonomy" id="547162"/>
    <lineage>
        <taxon>Bacteria</taxon>
        <taxon>Bacillati</taxon>
        <taxon>Actinomycetota</taxon>
        <taxon>Actinomycetes</taxon>
        <taxon>Micromonosporales</taxon>
        <taxon>Micromonosporaceae</taxon>
        <taxon>Micromonospora</taxon>
    </lineage>
</organism>
<dbReference type="PANTHER" id="PTHR33490">
    <property type="entry name" value="BLR5614 PROTEIN-RELATED"/>
    <property type="match status" value="1"/>
</dbReference>
<reference evidence="2" key="1">
    <citation type="submission" date="2021-01" db="EMBL/GenBank/DDBJ databases">
        <title>Whole genome shotgun sequence of Verrucosispora sediminis NBRC 107745.</title>
        <authorList>
            <person name="Komaki H."/>
            <person name="Tamura T."/>
        </authorList>
    </citation>
    <scope>NUCLEOTIDE SEQUENCE</scope>
    <source>
        <strain evidence="2">NBRC 107745</strain>
    </source>
</reference>
<evidence type="ECO:0000313" key="2">
    <source>
        <dbReference type="EMBL" id="GIJ32867.1"/>
    </source>
</evidence>
<sequence length="303" mass="33452">MTAPQGLDVGALDDLLALILRVPDRHRRFEVDAATAAARYEIDEPTTAFLAAAGLPSTSGPDGSRFDATDLRNVAVHLFARSRERRVLAWWIRELERPAAVTRYRMDYVARCPEPGHAGPCRYRLAVPEDDWHETGAVPQDGAVLHSVTFDRPRRWPELPAALLGLLDETRHIRFLWLPETLRADASFVRATGVGDCVGVAHLLVEEARRRGLAARFSHGRSLTPPISASHSWAEFHLDGVWVPVDPVLVDALRHWGIAGPGWQRTSSLGTVLGRVGARRRDLVTHAGQPVAAKFPTYVETGD</sequence>
<dbReference type="SMART" id="SM00460">
    <property type="entry name" value="TGc"/>
    <property type="match status" value="1"/>
</dbReference>
<dbReference type="Proteomes" id="UP000607311">
    <property type="component" value="Unassembled WGS sequence"/>
</dbReference>
<protein>
    <recommendedName>
        <fullName evidence="1">Transglutaminase-like domain-containing protein</fullName>
    </recommendedName>
</protein>
<gene>
    <name evidence="2" type="ORF">Vse01_20150</name>
</gene>
<dbReference type="Pfam" id="PF01841">
    <property type="entry name" value="Transglut_core"/>
    <property type="match status" value="1"/>
</dbReference>
<dbReference type="PANTHER" id="PTHR33490:SF3">
    <property type="entry name" value="CONSERVED INTEGRAL MEMBRANE PROTEIN"/>
    <property type="match status" value="1"/>
</dbReference>
<comment type="caution">
    <text evidence="2">The sequence shown here is derived from an EMBL/GenBank/DDBJ whole genome shotgun (WGS) entry which is preliminary data.</text>
</comment>
<dbReference type="EMBL" id="BOPD01000011">
    <property type="protein sequence ID" value="GIJ32867.1"/>
    <property type="molecule type" value="Genomic_DNA"/>
</dbReference>
<dbReference type="AlphaFoldDB" id="A0A9W5XJH0"/>
<dbReference type="OrthoDB" id="6800995at2"/>
<dbReference type="InterPro" id="IPR038765">
    <property type="entry name" value="Papain-like_cys_pep_sf"/>
</dbReference>
<feature type="domain" description="Transglutaminase-like" evidence="1">
    <location>
        <begin position="189"/>
        <end position="249"/>
    </location>
</feature>
<proteinExistence type="predicted"/>
<evidence type="ECO:0000259" key="1">
    <source>
        <dbReference type="SMART" id="SM00460"/>
    </source>
</evidence>